<gene>
    <name evidence="1" type="primary">susC_133</name>
    <name evidence="1" type="ORF">SDC9_110180</name>
</gene>
<dbReference type="SUPFAM" id="SSF56935">
    <property type="entry name" value="Porins"/>
    <property type="match status" value="1"/>
</dbReference>
<comment type="caution">
    <text evidence="1">The sequence shown here is derived from an EMBL/GenBank/DDBJ whole genome shotgun (WGS) entry which is preliminary data.</text>
</comment>
<dbReference type="AlphaFoldDB" id="A0A645BCV8"/>
<name>A0A645BCV8_9ZZZZ</name>
<keyword evidence="1" id="KW-0675">Receptor</keyword>
<sequence length="270" mass="30763">MPATTGFSRIQANLPATVENKGLEFELNTNPIRTNSFNWNSDFNISFPRNKLMSFPGLEGSTYANQYVVGYPTSIVKVYNYEGIDPETGLYTFTDYNGDGNISSPDDNRIIKKTGPRYYGGWSNQLSYKQWEFSFLFQFVNQIQKNFNSAILMPGTMNNQPVEVLNVWSEDNPNGQYMPYSSGTDAQKNQSHTRFVNSTAAVGDASFIRLKNIQLSHRLPVNRHVRDIRLYAQGQNVLTFTDYFGQDPEFILTGFLPPLKTWSFGIQINF</sequence>
<protein>
    <submittedName>
        <fullName evidence="1">TonB-dependent receptor SusC</fullName>
    </submittedName>
</protein>
<evidence type="ECO:0000313" key="1">
    <source>
        <dbReference type="EMBL" id="MPM63300.1"/>
    </source>
</evidence>
<proteinExistence type="predicted"/>
<dbReference type="EMBL" id="VSSQ01019327">
    <property type="protein sequence ID" value="MPM63300.1"/>
    <property type="molecule type" value="Genomic_DNA"/>
</dbReference>
<accession>A0A645BCV8</accession>
<organism evidence="1">
    <name type="scientific">bioreactor metagenome</name>
    <dbReference type="NCBI Taxonomy" id="1076179"/>
    <lineage>
        <taxon>unclassified sequences</taxon>
        <taxon>metagenomes</taxon>
        <taxon>ecological metagenomes</taxon>
    </lineage>
</organism>
<reference evidence="1" key="1">
    <citation type="submission" date="2019-08" db="EMBL/GenBank/DDBJ databases">
        <authorList>
            <person name="Kucharzyk K."/>
            <person name="Murdoch R.W."/>
            <person name="Higgins S."/>
            <person name="Loffler F."/>
        </authorList>
    </citation>
    <scope>NUCLEOTIDE SEQUENCE</scope>
</reference>